<evidence type="ECO:0000313" key="2">
    <source>
        <dbReference type="Proteomes" id="UP000601736"/>
    </source>
</evidence>
<dbReference type="Proteomes" id="UP000601736">
    <property type="component" value="Unassembled WGS sequence"/>
</dbReference>
<reference evidence="1" key="1">
    <citation type="submission" date="2021-02" db="EMBL/GenBank/DDBJ databases">
        <authorList>
            <person name="Han P."/>
        </authorList>
    </citation>
    <scope>NUCLEOTIDE SEQUENCE</scope>
    <source>
        <strain evidence="1">Nitrosomonas nitrosa 18-3D</strain>
    </source>
</reference>
<gene>
    <name evidence="1" type="ORF">NMYAN_10041</name>
</gene>
<dbReference type="AlphaFoldDB" id="A0A8H8YVQ0"/>
<accession>A0A8H8YVQ0</accession>
<organism evidence="1 2">
    <name type="scientific">Nitrosomonas nitrosa</name>
    <dbReference type="NCBI Taxonomy" id="52442"/>
    <lineage>
        <taxon>Bacteria</taxon>
        <taxon>Pseudomonadati</taxon>
        <taxon>Pseudomonadota</taxon>
        <taxon>Betaproteobacteria</taxon>
        <taxon>Nitrosomonadales</taxon>
        <taxon>Nitrosomonadaceae</taxon>
        <taxon>Nitrosomonas</taxon>
    </lineage>
</organism>
<protein>
    <submittedName>
        <fullName evidence="1">Uncharacterized protein</fullName>
    </submittedName>
</protein>
<proteinExistence type="predicted"/>
<dbReference type="EMBL" id="CAJNAP010000001">
    <property type="protein sequence ID" value="CAE6483113.1"/>
    <property type="molecule type" value="Genomic_DNA"/>
</dbReference>
<sequence length="47" mass="5532">MKRITYKTIQPGLLFFHKVDDIFENQTAIFTGMNLSLEGYTQPVMFF</sequence>
<name>A0A8H8YVQ0_9PROT</name>
<evidence type="ECO:0000313" key="1">
    <source>
        <dbReference type="EMBL" id="CAE6483113.1"/>
    </source>
</evidence>
<comment type="caution">
    <text evidence="1">The sequence shown here is derived from an EMBL/GenBank/DDBJ whole genome shotgun (WGS) entry which is preliminary data.</text>
</comment>